<protein>
    <submittedName>
        <fullName evidence="3">CaiB/baiF CoA-transferase family protein C7orf10</fullName>
    </submittedName>
</protein>
<evidence type="ECO:0000256" key="1">
    <source>
        <dbReference type="ARBA" id="ARBA00008383"/>
    </source>
</evidence>
<dbReference type="OrthoDB" id="5863171at2759"/>
<dbReference type="PANTHER" id="PTHR48207">
    <property type="entry name" value="SUCCINATE--HYDROXYMETHYLGLUTARATE COA-TRANSFERASE"/>
    <property type="match status" value="1"/>
</dbReference>
<reference evidence="3 4" key="1">
    <citation type="journal article" date="2017" name="Nat. Ecol. Evol.">
        <title>Scallop genome provides insights into evolution of bilaterian karyotype and development.</title>
        <authorList>
            <person name="Wang S."/>
            <person name="Zhang J."/>
            <person name="Jiao W."/>
            <person name="Li J."/>
            <person name="Xun X."/>
            <person name="Sun Y."/>
            <person name="Guo X."/>
            <person name="Huan P."/>
            <person name="Dong B."/>
            <person name="Zhang L."/>
            <person name="Hu X."/>
            <person name="Sun X."/>
            <person name="Wang J."/>
            <person name="Zhao C."/>
            <person name="Wang Y."/>
            <person name="Wang D."/>
            <person name="Huang X."/>
            <person name="Wang R."/>
            <person name="Lv J."/>
            <person name="Li Y."/>
            <person name="Zhang Z."/>
            <person name="Liu B."/>
            <person name="Lu W."/>
            <person name="Hui Y."/>
            <person name="Liang J."/>
            <person name="Zhou Z."/>
            <person name="Hou R."/>
            <person name="Li X."/>
            <person name="Liu Y."/>
            <person name="Li H."/>
            <person name="Ning X."/>
            <person name="Lin Y."/>
            <person name="Zhao L."/>
            <person name="Xing Q."/>
            <person name="Dou J."/>
            <person name="Li Y."/>
            <person name="Mao J."/>
            <person name="Guo H."/>
            <person name="Dou H."/>
            <person name="Li T."/>
            <person name="Mu C."/>
            <person name="Jiang W."/>
            <person name="Fu Q."/>
            <person name="Fu X."/>
            <person name="Miao Y."/>
            <person name="Liu J."/>
            <person name="Yu Q."/>
            <person name="Li R."/>
            <person name="Liao H."/>
            <person name="Li X."/>
            <person name="Kong Y."/>
            <person name="Jiang Z."/>
            <person name="Chourrout D."/>
            <person name="Li R."/>
            <person name="Bao Z."/>
        </authorList>
    </citation>
    <scope>NUCLEOTIDE SEQUENCE [LARGE SCALE GENOMIC DNA]</scope>
    <source>
        <strain evidence="3 4">PY_sf001</strain>
    </source>
</reference>
<sequence length="337" mass="36923">MILADLGADVIKVERPGVGDDTRSWGPPFCGSESAYFLSVNRNKKSIAIDLKQKDGQEIVQKLVRQCDVLVENYIPGKLDKMGLGYSQLAATHPSLIYCSISGYGQTGPYQQRAGYDIIAAGLGGLLHITGPMDGEPCKVGVAMTDLSTGLYAHGAIMAAILQRQRTGKGQHIDCDLVSTQVASLVNLGSNYLNAGQEARRYGTAHQSIVPYQAFQTRDSYIMVGGCNNQQFSSLCQMLELDHLSDDVKFVSNESRVNNREELLAMLSDKFLSKTTEEWLVVFDGSGLPYGPINNMENVFSDPQVQPSGTASTNALRPRLHPPWDNTQMLCYRACWD</sequence>
<evidence type="ECO:0000256" key="2">
    <source>
        <dbReference type="ARBA" id="ARBA00022679"/>
    </source>
</evidence>
<organism evidence="3 4">
    <name type="scientific">Mizuhopecten yessoensis</name>
    <name type="common">Japanese scallop</name>
    <name type="synonym">Patinopecten yessoensis</name>
    <dbReference type="NCBI Taxonomy" id="6573"/>
    <lineage>
        <taxon>Eukaryota</taxon>
        <taxon>Metazoa</taxon>
        <taxon>Spiralia</taxon>
        <taxon>Lophotrochozoa</taxon>
        <taxon>Mollusca</taxon>
        <taxon>Bivalvia</taxon>
        <taxon>Autobranchia</taxon>
        <taxon>Pteriomorphia</taxon>
        <taxon>Pectinida</taxon>
        <taxon>Pectinoidea</taxon>
        <taxon>Pectinidae</taxon>
        <taxon>Mizuhopecten</taxon>
    </lineage>
</organism>
<name>A0A210R2B5_MIZYE</name>
<dbReference type="GO" id="GO:0047369">
    <property type="term" value="F:succinate-hydroxymethylglutarate CoA-transferase activity"/>
    <property type="evidence" value="ECO:0007669"/>
    <property type="project" value="TreeGrafter"/>
</dbReference>
<dbReference type="InterPro" id="IPR003673">
    <property type="entry name" value="CoA-Trfase_fam_III"/>
</dbReference>
<dbReference type="Proteomes" id="UP000242188">
    <property type="component" value="Unassembled WGS sequence"/>
</dbReference>
<evidence type="ECO:0000313" key="3">
    <source>
        <dbReference type="EMBL" id="OWF55056.1"/>
    </source>
</evidence>
<dbReference type="InterPro" id="IPR050483">
    <property type="entry name" value="CoA-transferase_III_domain"/>
</dbReference>
<proteinExistence type="inferred from homology"/>
<dbReference type="SUPFAM" id="SSF89796">
    <property type="entry name" value="CoA-transferase family III (CaiB/BaiF)"/>
    <property type="match status" value="1"/>
</dbReference>
<dbReference type="STRING" id="6573.A0A210R2B5"/>
<dbReference type="Pfam" id="PF02515">
    <property type="entry name" value="CoA_transf_3"/>
    <property type="match status" value="1"/>
</dbReference>
<evidence type="ECO:0000313" key="4">
    <source>
        <dbReference type="Proteomes" id="UP000242188"/>
    </source>
</evidence>
<keyword evidence="2 3" id="KW-0808">Transferase</keyword>
<dbReference type="FunFam" id="3.30.1540.10:FF:000005">
    <property type="entry name" value="succinate--hydroxymethylglutarate CoA-transferase isoform X4"/>
    <property type="match status" value="1"/>
</dbReference>
<dbReference type="InterPro" id="IPR023606">
    <property type="entry name" value="CoA-Trfase_III_dom_1_sf"/>
</dbReference>
<dbReference type="Gene3D" id="3.30.1540.10">
    <property type="entry name" value="formyl-coa transferase, domain 3"/>
    <property type="match status" value="1"/>
</dbReference>
<gene>
    <name evidence="3" type="ORF">KP79_PYT17039</name>
</gene>
<keyword evidence="4" id="KW-1185">Reference proteome</keyword>
<dbReference type="PANTHER" id="PTHR48207:SF3">
    <property type="entry name" value="SUCCINATE--HYDROXYMETHYLGLUTARATE COA-TRANSFERASE"/>
    <property type="match status" value="1"/>
</dbReference>
<dbReference type="AlphaFoldDB" id="A0A210R2B5"/>
<dbReference type="GO" id="GO:0005739">
    <property type="term" value="C:mitochondrion"/>
    <property type="evidence" value="ECO:0007669"/>
    <property type="project" value="TreeGrafter"/>
</dbReference>
<dbReference type="EMBL" id="NEDP02000770">
    <property type="protein sequence ID" value="OWF55056.1"/>
    <property type="molecule type" value="Genomic_DNA"/>
</dbReference>
<comment type="caution">
    <text evidence="3">The sequence shown here is derived from an EMBL/GenBank/DDBJ whole genome shotgun (WGS) entry which is preliminary data.</text>
</comment>
<dbReference type="Gene3D" id="3.40.50.10540">
    <property type="entry name" value="Crotonobetainyl-coa:carnitine coa-transferase, domain 1"/>
    <property type="match status" value="1"/>
</dbReference>
<accession>A0A210R2B5</accession>
<comment type="similarity">
    <text evidence="1">Belongs to the CoA-transferase III family.</text>
</comment>
<dbReference type="InterPro" id="IPR044855">
    <property type="entry name" value="CoA-Trfase_III_dom3_sf"/>
</dbReference>